<proteinExistence type="predicted"/>
<gene>
    <name evidence="1" type="primary">RAD16</name>
    <name evidence="1" type="ORF">IWQ57_003308</name>
</gene>
<sequence length="661" mass="74733">MPVASDMRLLIGSDAGGGSALDSEADSPATDSGARRTFKRKRDGTKTQAEVLMGDLTDEESSDGESEPSTKRGKDSANGASVDDRQYAGVRPRDLPEDHIDYSHYSRLFSNHPELKNVWSKLPPPREPRKITQPADLRIKLLPFQQEGVHWMVTQESTKFHGGILADEMGMGKTLQTIALLLVNRGKPTLVVCPTVALLQWKAEIEAATSALSVFVYYGTARKQLSDEVGSTTAEKLAAYDVVLTTYAVLESSFRRERQGYRQNGQLRHEVSQLHKVKWFRMVLDEAHHLKDRWSNTSRAAFDIDADRIWSLTGTPLHNRVGELYSLIRLTRAEPFCLYFCHSCDCDSLHWEFTHSKYCDQCGCKRLYHFSYWNMHILKPIQEGMIQSVESRVAFKKLDKLLDNVMLRRTKVERAEDLGLPPRIVVTRRDKFSPEEEDLYVSLFSNYQREFETYTRHGTVLNNYANLFELITRMRLAANHPDLLRLKVDAKDRVGTDTADTLVCALCSEEAEDAIVAKCKHVFCRVDAQQYVGGAEDAASLRCPTCFALFDIDLTQAAMDPAPRAQGGARGGGAGGTLMETMMSTPNTTEYRRSIVNRIDMKQWRSSTKIEALVEELSRLRQGNANIKSIVFSQFVNFLDLIQWRLNRAGFSVCRLDGRMT</sequence>
<keyword evidence="2" id="KW-1185">Reference proteome</keyword>
<dbReference type="EMBL" id="JANBUJ010001044">
    <property type="protein sequence ID" value="KAJ2768969.1"/>
    <property type="molecule type" value="Genomic_DNA"/>
</dbReference>
<reference evidence="1" key="1">
    <citation type="submission" date="2022-07" db="EMBL/GenBank/DDBJ databases">
        <title>Phylogenomic reconstructions and comparative analyses of Kickxellomycotina fungi.</title>
        <authorList>
            <person name="Reynolds N.K."/>
            <person name="Stajich J.E."/>
            <person name="Barry K."/>
            <person name="Grigoriev I.V."/>
            <person name="Crous P."/>
            <person name="Smith M.E."/>
        </authorList>
    </citation>
    <scope>NUCLEOTIDE SEQUENCE</scope>
    <source>
        <strain evidence="1">CBS 109366</strain>
    </source>
</reference>
<protein>
    <submittedName>
        <fullName evidence="1">DNA repair protein rad16</fullName>
    </submittedName>
</protein>
<comment type="caution">
    <text evidence="1">The sequence shown here is derived from an EMBL/GenBank/DDBJ whole genome shotgun (WGS) entry which is preliminary data.</text>
</comment>
<organism evidence="1 2">
    <name type="scientific">Coemansia nantahalensis</name>
    <dbReference type="NCBI Taxonomy" id="2789366"/>
    <lineage>
        <taxon>Eukaryota</taxon>
        <taxon>Fungi</taxon>
        <taxon>Fungi incertae sedis</taxon>
        <taxon>Zoopagomycota</taxon>
        <taxon>Kickxellomycotina</taxon>
        <taxon>Kickxellomycetes</taxon>
        <taxon>Kickxellales</taxon>
        <taxon>Kickxellaceae</taxon>
        <taxon>Coemansia</taxon>
    </lineage>
</organism>
<evidence type="ECO:0000313" key="2">
    <source>
        <dbReference type="Proteomes" id="UP001140234"/>
    </source>
</evidence>
<dbReference type="Proteomes" id="UP001140234">
    <property type="component" value="Unassembled WGS sequence"/>
</dbReference>
<feature type="non-terminal residue" evidence="1">
    <location>
        <position position="661"/>
    </location>
</feature>
<evidence type="ECO:0000313" key="1">
    <source>
        <dbReference type="EMBL" id="KAJ2768969.1"/>
    </source>
</evidence>
<accession>A0ACC1JX11</accession>
<name>A0ACC1JX11_9FUNG</name>